<keyword evidence="1" id="KW-0472">Membrane</keyword>
<gene>
    <name evidence="2" type="ORF">IU449_17090</name>
</gene>
<organism evidence="2 3">
    <name type="scientific">Nocardia higoensis</name>
    <dbReference type="NCBI Taxonomy" id="228599"/>
    <lineage>
        <taxon>Bacteria</taxon>
        <taxon>Bacillati</taxon>
        <taxon>Actinomycetota</taxon>
        <taxon>Actinomycetes</taxon>
        <taxon>Mycobacteriales</taxon>
        <taxon>Nocardiaceae</taxon>
        <taxon>Nocardia</taxon>
    </lineage>
</organism>
<accession>A0ABS0DEC5</accession>
<evidence type="ECO:0000256" key="1">
    <source>
        <dbReference type="SAM" id="Phobius"/>
    </source>
</evidence>
<keyword evidence="1" id="KW-0812">Transmembrane</keyword>
<sequence>MWRCTVTEHSEHKTTGNARRGGVSASLLITGFVALIISIWGLAGGAATIGGAVSLGWVLVIGAIVIGLLLVIAPRRKS</sequence>
<evidence type="ECO:0000313" key="2">
    <source>
        <dbReference type="EMBL" id="MBF6356238.1"/>
    </source>
</evidence>
<feature type="transmembrane region" description="Helical" evidence="1">
    <location>
        <begin position="21"/>
        <end position="43"/>
    </location>
</feature>
<evidence type="ECO:0000313" key="3">
    <source>
        <dbReference type="Proteomes" id="UP000707731"/>
    </source>
</evidence>
<proteinExistence type="predicted"/>
<dbReference type="EMBL" id="JADLQN010000002">
    <property type="protein sequence ID" value="MBF6356238.1"/>
    <property type="molecule type" value="Genomic_DNA"/>
</dbReference>
<keyword evidence="3" id="KW-1185">Reference proteome</keyword>
<feature type="transmembrane region" description="Helical" evidence="1">
    <location>
        <begin position="49"/>
        <end position="73"/>
    </location>
</feature>
<protein>
    <submittedName>
        <fullName evidence="2">Uncharacterized protein</fullName>
    </submittedName>
</protein>
<keyword evidence="1" id="KW-1133">Transmembrane helix</keyword>
<reference evidence="2 3" key="1">
    <citation type="submission" date="2020-10" db="EMBL/GenBank/DDBJ databases">
        <title>Identification of Nocardia species via Next-generation sequencing and recognition of intraspecies genetic diversity.</title>
        <authorList>
            <person name="Li P."/>
            <person name="Li P."/>
            <person name="Lu B."/>
        </authorList>
    </citation>
    <scope>NUCLEOTIDE SEQUENCE [LARGE SCALE GENOMIC DNA]</scope>
    <source>
        <strain evidence="2 3">BJ06-0143</strain>
    </source>
</reference>
<name>A0ABS0DEC5_9NOCA</name>
<comment type="caution">
    <text evidence="2">The sequence shown here is derived from an EMBL/GenBank/DDBJ whole genome shotgun (WGS) entry which is preliminary data.</text>
</comment>
<dbReference type="Proteomes" id="UP000707731">
    <property type="component" value="Unassembled WGS sequence"/>
</dbReference>